<name>A0AAU7MBW5_9ACTN</name>
<dbReference type="EC" id="2.1.-.-" evidence="3"/>
<reference evidence="3" key="1">
    <citation type="submission" date="2024-01" db="EMBL/GenBank/DDBJ databases">
        <title>The genome sequence of Micromonospora mangrovi CCTCC AA 2012012.</title>
        <authorList>
            <person name="Gao J."/>
        </authorList>
    </citation>
    <scope>NUCLEOTIDE SEQUENCE</scope>
    <source>
        <strain evidence="3">CCTCC AA 2012012</strain>
    </source>
</reference>
<evidence type="ECO:0000259" key="2">
    <source>
        <dbReference type="Pfam" id="PF13649"/>
    </source>
</evidence>
<dbReference type="PANTHER" id="PTHR43861">
    <property type="entry name" value="TRANS-ACONITATE 2-METHYLTRANSFERASE-RELATED"/>
    <property type="match status" value="1"/>
</dbReference>
<feature type="domain" description="Methyltransferase" evidence="2">
    <location>
        <begin position="48"/>
        <end position="143"/>
    </location>
</feature>
<gene>
    <name evidence="4" type="ORF">ABUL08_01500</name>
    <name evidence="3" type="ORF">VK199_01495</name>
</gene>
<dbReference type="GO" id="GO:0032259">
    <property type="term" value="P:methylation"/>
    <property type="evidence" value="ECO:0007669"/>
    <property type="project" value="UniProtKB-KW"/>
</dbReference>
<dbReference type="GO" id="GO:0008168">
    <property type="term" value="F:methyltransferase activity"/>
    <property type="evidence" value="ECO:0007669"/>
    <property type="project" value="UniProtKB-KW"/>
</dbReference>
<organism evidence="3">
    <name type="scientific">Micromonospora sp. CCTCC AA 2012012</name>
    <dbReference type="NCBI Taxonomy" id="3111921"/>
    <lineage>
        <taxon>Bacteria</taxon>
        <taxon>Bacillati</taxon>
        <taxon>Actinomycetota</taxon>
        <taxon>Actinomycetes</taxon>
        <taxon>Micromonosporales</taxon>
        <taxon>Micromonosporaceae</taxon>
        <taxon>Micromonospora</taxon>
    </lineage>
</organism>
<protein>
    <submittedName>
        <fullName evidence="3">Class I SAM-dependent methyltransferase</fullName>
        <ecNumber evidence="3">2.1.-.-</ecNumber>
    </submittedName>
</protein>
<dbReference type="AlphaFoldDB" id="A0AAU7MBW5"/>
<accession>A0AAU7MBW5</accession>
<dbReference type="CDD" id="cd02440">
    <property type="entry name" value="AdoMet_MTases"/>
    <property type="match status" value="1"/>
</dbReference>
<evidence type="ECO:0000313" key="3">
    <source>
        <dbReference type="EMBL" id="XBP94116.1"/>
    </source>
</evidence>
<dbReference type="EMBL" id="CP157762">
    <property type="protein sequence ID" value="XBP94116.1"/>
    <property type="molecule type" value="Genomic_DNA"/>
</dbReference>
<proteinExistence type="predicted"/>
<keyword evidence="1 3" id="KW-0808">Transferase</keyword>
<dbReference type="InterPro" id="IPR029063">
    <property type="entry name" value="SAM-dependent_MTases_sf"/>
</dbReference>
<dbReference type="RefSeq" id="WP_350933822.1">
    <property type="nucleotide sequence ID" value="NZ_CP157762.1"/>
</dbReference>
<evidence type="ECO:0000256" key="1">
    <source>
        <dbReference type="ARBA" id="ARBA00022679"/>
    </source>
</evidence>
<evidence type="ECO:0000313" key="4">
    <source>
        <dbReference type="EMBL" id="XCH74815.1"/>
    </source>
</evidence>
<reference evidence="4" key="2">
    <citation type="submission" date="2024-06" db="EMBL/GenBank/DDBJ databases">
        <title>Micromonospora mangrovi CCTCC AA 2012012 genome sequences.</title>
        <authorList>
            <person name="Gao J."/>
        </authorList>
    </citation>
    <scope>NUCLEOTIDE SEQUENCE</scope>
    <source>
        <strain evidence="4">CCTCC AA 2012012</strain>
    </source>
</reference>
<dbReference type="Gene3D" id="3.40.50.150">
    <property type="entry name" value="Vaccinia Virus protein VP39"/>
    <property type="match status" value="1"/>
</dbReference>
<dbReference type="SUPFAM" id="SSF53335">
    <property type="entry name" value="S-adenosyl-L-methionine-dependent methyltransferases"/>
    <property type="match status" value="1"/>
</dbReference>
<dbReference type="InterPro" id="IPR041698">
    <property type="entry name" value="Methyltransf_25"/>
</dbReference>
<dbReference type="EMBL" id="CP159342">
    <property type="protein sequence ID" value="XCH74815.1"/>
    <property type="molecule type" value="Genomic_DNA"/>
</dbReference>
<keyword evidence="3" id="KW-0489">Methyltransferase</keyword>
<dbReference type="Pfam" id="PF13649">
    <property type="entry name" value="Methyltransf_25"/>
    <property type="match status" value="1"/>
</dbReference>
<sequence length="276" mass="29309">MDAAASARVAAVFDRVADTYDKVDVPWFTPIAQGLVRALAPRPGERALDVGCGRGAALFPLAEAVAPTGSATGIDLAPGMVAATRAEVARRGLTGVDVHLMDATAPDLPAGGYHLVASSLVVFFLPDPAAALRAWRELLVPGGRLGIATFGARDPRWEALDALFRPYLPPQLLDARTSGTAGPFASDAGVEELLTAAGYQRVRTTGVDVQAVFTDPDHWYAFSMSHGQRAMWDAVPEDERATLRAATTDFAEGLRGDDGTIRLTQRVRYTLAERPA</sequence>